<reference evidence="1" key="1">
    <citation type="submission" date="2018-02" db="EMBL/GenBank/DDBJ databases">
        <title>The genomes of Aspergillus section Nigri reveals drivers in fungal speciation.</title>
        <authorList>
            <consortium name="DOE Joint Genome Institute"/>
            <person name="Vesth T.C."/>
            <person name="Nybo J."/>
            <person name="Theobald S."/>
            <person name="Brandl J."/>
            <person name="Frisvad J.C."/>
            <person name="Nielsen K.F."/>
            <person name="Lyhne E.K."/>
            <person name="Kogle M.E."/>
            <person name="Kuo A."/>
            <person name="Riley R."/>
            <person name="Clum A."/>
            <person name="Nolan M."/>
            <person name="Lipzen A."/>
            <person name="Salamov A."/>
            <person name="Henrissat B."/>
            <person name="Wiebenga A."/>
            <person name="De vries R.P."/>
            <person name="Grigoriev I.V."/>
            <person name="Mortensen U.H."/>
            <person name="Andersen M.R."/>
            <person name="Baker S.E."/>
        </authorList>
    </citation>
    <scope>NUCLEOTIDE SEQUENCE</scope>
    <source>
        <strain evidence="1">CBS 621.78</strain>
    </source>
</reference>
<name>A0ACD1G945_9EURO</name>
<protein>
    <submittedName>
        <fullName evidence="1">Eukaryotic rRNA processing</fullName>
    </submittedName>
</protein>
<dbReference type="EMBL" id="KZ825342">
    <property type="protein sequence ID" value="RAH45792.1"/>
    <property type="molecule type" value="Genomic_DNA"/>
</dbReference>
<organism evidence="1 2">
    <name type="scientific">Aspergillus brunneoviolaceus CBS 621.78</name>
    <dbReference type="NCBI Taxonomy" id="1450534"/>
    <lineage>
        <taxon>Eukaryota</taxon>
        <taxon>Fungi</taxon>
        <taxon>Dikarya</taxon>
        <taxon>Ascomycota</taxon>
        <taxon>Pezizomycotina</taxon>
        <taxon>Eurotiomycetes</taxon>
        <taxon>Eurotiomycetidae</taxon>
        <taxon>Eurotiales</taxon>
        <taxon>Aspergillaceae</taxon>
        <taxon>Aspergillus</taxon>
        <taxon>Aspergillus subgen. Circumdati</taxon>
    </lineage>
</organism>
<accession>A0ACD1G945</accession>
<keyword evidence="2" id="KW-1185">Reference proteome</keyword>
<dbReference type="Proteomes" id="UP000249057">
    <property type="component" value="Unassembled WGS sequence"/>
</dbReference>
<gene>
    <name evidence="1" type="ORF">BO95DRAFT_442681</name>
</gene>
<evidence type="ECO:0000313" key="1">
    <source>
        <dbReference type="EMBL" id="RAH45792.1"/>
    </source>
</evidence>
<evidence type="ECO:0000313" key="2">
    <source>
        <dbReference type="Proteomes" id="UP000249057"/>
    </source>
</evidence>
<sequence>MPKRSKLLQALDEHRGRDYDAEKQKKLVRAANKKKAAKGEVAEDKKEEDKAKKSKVEEGDEKEEEEEEEEEKESAEDQESENESAAEEEEEEEDEEAEESDIPLSDLEDDEREDVVPHQRLTINNSAAITASLKRISFISAQTPFSEHNSLVSKEEMEVPDANDDLTRELAFYKVCQAAATQARALLKKEGIPFTRPGDYFAEMVKTDEHMDKIKKKLYDEAAAKKAAAEARKQRDLKKFGKQVQVAKLQQRAKEKRETLEKINDLKKSMPRPQTLLLPAASYGGSGRFGHLANFLPPTERKADTSGEADNANEMFDIAIDDAQPNNRKRAFGSDGATNAKRQKKNEKYGFGGKKRHSKSGDAVSSGDMRDFSVRKMKGGSRGGGGGGGGGGAKRPGKSRRAAAKGRA</sequence>
<proteinExistence type="predicted"/>